<name>A0A2N3UCD1_9BACT</name>
<keyword evidence="1" id="KW-0732">Signal</keyword>
<sequence length="352" mass="39163">MMRRLLSWLVALTGIGMASCIDPIVIQTGETEPKLVVSGLITDQSDESLNKVSLSWSEPFDGESKVVYNRPVLGASVKILDNRGTGFQLIEGERGVYFLPQYMAGEAGQQYRLYIKLQDGREYESAPELLQPSPQMEQVSYTFKEFTEVVKNGSGELVEQTTDGFEVYATVQDPAGKSNYYRWDATGVFEYFSRAPDVIPIPATQCWSFVGRVTGRAVTANDRLFNGNIHKQTVVVLPADMPTKYLVRVRQYALTEQAHEFWRLFEQQQSSVGSIFDPPPAKIRGNLYSLSNPGEEVIGYFGASGISEKGLLINRAVHAPFRSGPYEPPFVAPPRDCRSLFPNSTAMKPAGF</sequence>
<keyword evidence="3" id="KW-1185">Reference proteome</keyword>
<evidence type="ECO:0000313" key="3">
    <source>
        <dbReference type="Proteomes" id="UP000233782"/>
    </source>
</evidence>
<comment type="caution">
    <text evidence="2">The sequence shown here is derived from an EMBL/GenBank/DDBJ whole genome shotgun (WGS) entry which is preliminary data.</text>
</comment>
<evidence type="ECO:0000256" key="1">
    <source>
        <dbReference type="SAM" id="SignalP"/>
    </source>
</evidence>
<protein>
    <submittedName>
        <fullName evidence="2">Uncharacterized protein DUF4249</fullName>
    </submittedName>
</protein>
<dbReference type="InterPro" id="IPR025345">
    <property type="entry name" value="DUF4249"/>
</dbReference>
<dbReference type="EMBL" id="PJMU01000002">
    <property type="protein sequence ID" value="PKV67039.1"/>
    <property type="molecule type" value="Genomic_DNA"/>
</dbReference>
<feature type="chain" id="PRO_5015008137" evidence="1">
    <location>
        <begin position="21"/>
        <end position="352"/>
    </location>
</feature>
<evidence type="ECO:0000313" key="2">
    <source>
        <dbReference type="EMBL" id="PKV67039.1"/>
    </source>
</evidence>
<dbReference type="AlphaFoldDB" id="A0A2N3UCD1"/>
<feature type="signal peptide" evidence="1">
    <location>
        <begin position="1"/>
        <end position="20"/>
    </location>
</feature>
<accession>A0A2N3UCD1</accession>
<gene>
    <name evidence="2" type="ORF">BD749_2178</name>
</gene>
<dbReference type="PROSITE" id="PS51257">
    <property type="entry name" value="PROKAR_LIPOPROTEIN"/>
    <property type="match status" value="1"/>
</dbReference>
<dbReference type="Proteomes" id="UP000233782">
    <property type="component" value="Unassembled WGS sequence"/>
</dbReference>
<organism evidence="2 3">
    <name type="scientific">Pontibacter ramchanderi</name>
    <dbReference type="NCBI Taxonomy" id="1179743"/>
    <lineage>
        <taxon>Bacteria</taxon>
        <taxon>Pseudomonadati</taxon>
        <taxon>Bacteroidota</taxon>
        <taxon>Cytophagia</taxon>
        <taxon>Cytophagales</taxon>
        <taxon>Hymenobacteraceae</taxon>
        <taxon>Pontibacter</taxon>
    </lineage>
</organism>
<reference evidence="2 3" key="1">
    <citation type="submission" date="2017-12" db="EMBL/GenBank/DDBJ databases">
        <title>Genomic Encyclopedia of Type Strains, Phase III (KMG-III): the genomes of soil and plant-associated and newly described type strains.</title>
        <authorList>
            <person name="Whitman W."/>
        </authorList>
    </citation>
    <scope>NUCLEOTIDE SEQUENCE [LARGE SCALE GENOMIC DNA]</scope>
    <source>
        <strain evidence="2 3">LP43</strain>
    </source>
</reference>
<dbReference type="Pfam" id="PF14054">
    <property type="entry name" value="DUF4249"/>
    <property type="match status" value="1"/>
</dbReference>
<proteinExistence type="predicted"/>